<comment type="caution">
    <text evidence="3">The sequence shown here is derived from an EMBL/GenBank/DDBJ whole genome shotgun (WGS) entry which is preliminary data.</text>
</comment>
<feature type="region of interest" description="Disordered" evidence="1">
    <location>
        <begin position="56"/>
        <end position="85"/>
    </location>
</feature>
<evidence type="ECO:0000256" key="1">
    <source>
        <dbReference type="SAM" id="MobiDB-lite"/>
    </source>
</evidence>
<accession>A0A4Y2PMX6</accession>
<protein>
    <recommendedName>
        <fullName evidence="2">DUF4817 domain-containing protein</fullName>
    </recommendedName>
</protein>
<dbReference type="InterPro" id="IPR032135">
    <property type="entry name" value="DUF4817"/>
</dbReference>
<evidence type="ECO:0000313" key="4">
    <source>
        <dbReference type="Proteomes" id="UP000499080"/>
    </source>
</evidence>
<name>A0A4Y2PMX6_ARAVE</name>
<organism evidence="3 4">
    <name type="scientific">Araneus ventricosus</name>
    <name type="common">Orbweaver spider</name>
    <name type="synonym">Epeira ventricosa</name>
    <dbReference type="NCBI Taxonomy" id="182803"/>
    <lineage>
        <taxon>Eukaryota</taxon>
        <taxon>Metazoa</taxon>
        <taxon>Ecdysozoa</taxon>
        <taxon>Arthropoda</taxon>
        <taxon>Chelicerata</taxon>
        <taxon>Arachnida</taxon>
        <taxon>Araneae</taxon>
        <taxon>Araneomorphae</taxon>
        <taxon>Entelegynae</taxon>
        <taxon>Araneoidea</taxon>
        <taxon>Araneidae</taxon>
        <taxon>Araneus</taxon>
    </lineage>
</organism>
<evidence type="ECO:0000313" key="3">
    <source>
        <dbReference type="EMBL" id="GBN52531.1"/>
    </source>
</evidence>
<keyword evidence="4" id="KW-1185">Reference proteome</keyword>
<dbReference type="EMBL" id="BGPR01011695">
    <property type="protein sequence ID" value="GBN52531.1"/>
    <property type="molecule type" value="Genomic_DNA"/>
</dbReference>
<evidence type="ECO:0000259" key="2">
    <source>
        <dbReference type="Pfam" id="PF16087"/>
    </source>
</evidence>
<dbReference type="OrthoDB" id="7902892at2759"/>
<dbReference type="Proteomes" id="UP000499080">
    <property type="component" value="Unassembled WGS sequence"/>
</dbReference>
<feature type="compositionally biased region" description="Basic and acidic residues" evidence="1">
    <location>
        <begin position="63"/>
        <end position="78"/>
    </location>
</feature>
<proteinExistence type="predicted"/>
<gene>
    <name evidence="3" type="ORF">AVEN_87300_1</name>
</gene>
<reference evidence="3 4" key="1">
    <citation type="journal article" date="2019" name="Sci. Rep.">
        <title>Orb-weaving spider Araneus ventricosus genome elucidates the spidroin gene catalogue.</title>
        <authorList>
            <person name="Kono N."/>
            <person name="Nakamura H."/>
            <person name="Ohtoshi R."/>
            <person name="Moran D.A.P."/>
            <person name="Shinohara A."/>
            <person name="Yoshida Y."/>
            <person name="Fujiwara M."/>
            <person name="Mori M."/>
            <person name="Tomita M."/>
            <person name="Arakawa K."/>
        </authorList>
    </citation>
    <scope>NUCLEOTIDE SEQUENCE [LARGE SCALE GENOMIC DNA]</scope>
</reference>
<feature type="domain" description="DUF4817" evidence="2">
    <location>
        <begin position="7"/>
        <end position="58"/>
    </location>
</feature>
<dbReference type="AlphaFoldDB" id="A0A4Y2PMX6"/>
<sequence>MANYTNAELADMLLAYGAADCSGPSAQRLYAERYPVRRTPSHNFFSRLHRRLAETGSFQRSAMNRERSPRTLDIERESATSGTGV</sequence>
<dbReference type="Pfam" id="PF16087">
    <property type="entry name" value="DUF4817"/>
    <property type="match status" value="1"/>
</dbReference>